<dbReference type="InterPro" id="IPR021248">
    <property type="entry name" value="DUF2787"/>
</dbReference>
<dbReference type="Pfam" id="PF10980">
    <property type="entry name" value="DUF2787"/>
    <property type="match status" value="1"/>
</dbReference>
<evidence type="ECO:0000313" key="2">
    <source>
        <dbReference type="Proteomes" id="UP000005695"/>
    </source>
</evidence>
<reference evidence="1" key="2">
    <citation type="submission" date="2006-05" db="EMBL/GenBank/DDBJ databases">
        <title>Sequencing of the draft genome and assembly of Desulfuromonas acetoxidans DSM 684.</title>
        <authorList>
            <consortium name="US DOE Joint Genome Institute (JGI-PGF)"/>
            <person name="Copeland A."/>
            <person name="Lucas S."/>
            <person name="Lapidus A."/>
            <person name="Barry K."/>
            <person name="Detter J.C."/>
            <person name="Glavina del Rio T."/>
            <person name="Hammon N."/>
            <person name="Israni S."/>
            <person name="Dalin E."/>
            <person name="Tice H."/>
            <person name="Bruce D."/>
            <person name="Pitluck S."/>
            <person name="Richardson P."/>
        </authorList>
    </citation>
    <scope>NUCLEOTIDE SEQUENCE [LARGE SCALE GENOMIC DNA]</scope>
    <source>
        <strain evidence="1">DSM 684</strain>
    </source>
</reference>
<name>Q1K3L7_DESA6</name>
<dbReference type="Gene3D" id="3.10.450.430">
    <property type="entry name" value="Protein of unknown function DUF2787"/>
    <property type="match status" value="1"/>
</dbReference>
<evidence type="ECO:0008006" key="3">
    <source>
        <dbReference type="Google" id="ProtNLM"/>
    </source>
</evidence>
<sequence length="133" mass="14933">MTIDTQACPYRLSTKLVSLLNHELQRLNSDVSGDIILHFRDHNYSAESGGFHPVEIMIRSSGQIAYITDFAYVGVGPYAELTKELDFDFGLGVFGHMGRDYDIATGRALFDVWQKNFVCYYAMGSYNVTSDPS</sequence>
<dbReference type="PANTHER" id="PTHR38978">
    <property type="entry name" value="DUF2787 DOMAIN-CONTAINING PROTEIN"/>
    <property type="match status" value="1"/>
</dbReference>
<organism evidence="1 2">
    <name type="scientific">Desulfuromonas acetoxidans (strain DSM 684 / 11070)</name>
    <dbReference type="NCBI Taxonomy" id="281689"/>
    <lineage>
        <taxon>Bacteria</taxon>
        <taxon>Pseudomonadati</taxon>
        <taxon>Thermodesulfobacteriota</taxon>
        <taxon>Desulfuromonadia</taxon>
        <taxon>Desulfuromonadales</taxon>
        <taxon>Desulfuromonadaceae</taxon>
        <taxon>Desulfuromonas</taxon>
    </lineage>
</organism>
<protein>
    <recommendedName>
        <fullName evidence="3">DUF2787 domain-containing protein</fullName>
    </recommendedName>
</protein>
<comment type="caution">
    <text evidence="1">The sequence shown here is derived from an EMBL/GenBank/DDBJ whole genome shotgun (WGS) entry which is preliminary data.</text>
</comment>
<proteinExistence type="predicted"/>
<dbReference type="PANTHER" id="PTHR38978:SF2">
    <property type="entry name" value="DUF2787 DOMAIN-CONTAINING PROTEIN"/>
    <property type="match status" value="1"/>
</dbReference>
<evidence type="ECO:0000313" key="1">
    <source>
        <dbReference type="EMBL" id="EAT16957.1"/>
    </source>
</evidence>
<accession>Q1K3L7</accession>
<dbReference type="RefSeq" id="WP_005997804.1">
    <property type="nucleotide sequence ID" value="NZ_AAEW02000002.1"/>
</dbReference>
<dbReference type="Proteomes" id="UP000005695">
    <property type="component" value="Unassembled WGS sequence"/>
</dbReference>
<dbReference type="AlphaFoldDB" id="Q1K3L7"/>
<keyword evidence="2" id="KW-1185">Reference proteome</keyword>
<dbReference type="OrthoDB" id="5405822at2"/>
<gene>
    <name evidence="1" type="ORF">Dace_2823</name>
</gene>
<reference evidence="1" key="1">
    <citation type="submission" date="2006-05" db="EMBL/GenBank/DDBJ databases">
        <title>Annotation of the draft genome assembly of Desulfuromonas acetoxidans DSM 684.</title>
        <authorList>
            <consortium name="US DOE Joint Genome Institute (JGI-ORNL)"/>
            <person name="Larimer F."/>
            <person name="Land M."/>
            <person name="Hauser L."/>
        </authorList>
    </citation>
    <scope>NUCLEOTIDE SEQUENCE [LARGE SCALE GENOMIC DNA]</scope>
    <source>
        <strain evidence="1">DSM 684</strain>
    </source>
</reference>
<dbReference type="EMBL" id="AAEW02000002">
    <property type="protein sequence ID" value="EAT16957.1"/>
    <property type="molecule type" value="Genomic_DNA"/>
</dbReference>